<evidence type="ECO:0000259" key="4">
    <source>
        <dbReference type="SMART" id="SM00861"/>
    </source>
</evidence>
<dbReference type="CDD" id="cd07033">
    <property type="entry name" value="TPP_PYR_DXS_TK_like"/>
    <property type="match status" value="1"/>
</dbReference>
<protein>
    <submittedName>
        <fullName evidence="5">Transketolase C-terminal domain-containing protein</fullName>
    </submittedName>
</protein>
<dbReference type="GO" id="GO:0000287">
    <property type="term" value="F:magnesium ion binding"/>
    <property type="evidence" value="ECO:0007669"/>
    <property type="project" value="UniProtKB-ARBA"/>
</dbReference>
<dbReference type="Pfam" id="PF02779">
    <property type="entry name" value="Transket_pyr"/>
    <property type="match status" value="1"/>
</dbReference>
<dbReference type="PANTHER" id="PTHR43825:SF5">
    <property type="entry name" value="HYPOTHETICAL TRANSKETOLASE FAMILY PROTEIN"/>
    <property type="match status" value="1"/>
</dbReference>
<dbReference type="SUPFAM" id="SSF52518">
    <property type="entry name" value="Thiamin diphosphate-binding fold (THDP-binding)"/>
    <property type="match status" value="1"/>
</dbReference>
<dbReference type="SMART" id="SM00861">
    <property type="entry name" value="Transket_pyr"/>
    <property type="match status" value="1"/>
</dbReference>
<dbReference type="FunFam" id="3.40.50.970:FF:000129">
    <property type="entry name" value="Transketolase"/>
    <property type="match status" value="1"/>
</dbReference>
<dbReference type="InterPro" id="IPR009014">
    <property type="entry name" value="Transketo_C/PFOR_II"/>
</dbReference>
<comment type="cofactor">
    <cofactor evidence="1">
        <name>thiamine diphosphate</name>
        <dbReference type="ChEBI" id="CHEBI:58937"/>
    </cofactor>
</comment>
<comment type="similarity">
    <text evidence="2">Belongs to the transketolase family.</text>
</comment>
<accession>A0AA90KB87</accession>
<dbReference type="Pfam" id="PF02780">
    <property type="entry name" value="Transketolase_C"/>
    <property type="match status" value="1"/>
</dbReference>
<name>A0AA90KB87_9ACTN</name>
<evidence type="ECO:0000256" key="3">
    <source>
        <dbReference type="ARBA" id="ARBA00023052"/>
    </source>
</evidence>
<evidence type="ECO:0000256" key="1">
    <source>
        <dbReference type="ARBA" id="ARBA00001964"/>
    </source>
</evidence>
<dbReference type="InterPro" id="IPR033248">
    <property type="entry name" value="Transketolase_C"/>
</dbReference>
<dbReference type="InterPro" id="IPR005475">
    <property type="entry name" value="Transketolase-like_Pyr-bd"/>
</dbReference>
<dbReference type="InterPro" id="IPR029061">
    <property type="entry name" value="THDP-binding"/>
</dbReference>
<proteinExistence type="inferred from homology"/>
<evidence type="ECO:0000313" key="5">
    <source>
        <dbReference type="EMBL" id="MDI5973333.1"/>
    </source>
</evidence>
<dbReference type="EMBL" id="JABXJJ020000044">
    <property type="protein sequence ID" value="MDI5973333.1"/>
    <property type="molecule type" value="Genomic_DNA"/>
</dbReference>
<dbReference type="AlphaFoldDB" id="A0AA90KB87"/>
<feature type="domain" description="Transketolase-like pyrimidine-binding" evidence="4">
    <location>
        <begin position="12"/>
        <end position="175"/>
    </location>
</feature>
<dbReference type="PANTHER" id="PTHR43825">
    <property type="entry name" value="PYRUVATE DEHYDROGENASE E1 COMPONENT"/>
    <property type="match status" value="1"/>
</dbReference>
<evidence type="ECO:0000256" key="2">
    <source>
        <dbReference type="ARBA" id="ARBA00007131"/>
    </source>
</evidence>
<organism evidence="5">
    <name type="scientific">Streptantibioticus silvisoli</name>
    <dbReference type="NCBI Taxonomy" id="2705255"/>
    <lineage>
        <taxon>Bacteria</taxon>
        <taxon>Bacillati</taxon>
        <taxon>Actinomycetota</taxon>
        <taxon>Actinomycetes</taxon>
        <taxon>Kitasatosporales</taxon>
        <taxon>Streptomycetaceae</taxon>
        <taxon>Streptantibioticus</taxon>
    </lineage>
</organism>
<keyword evidence="3" id="KW-0786">Thiamine pyrophosphate</keyword>
<gene>
    <name evidence="5" type="ORF">POF50_028985</name>
</gene>
<dbReference type="Gene3D" id="3.40.50.970">
    <property type="match status" value="1"/>
</dbReference>
<dbReference type="InterPro" id="IPR051157">
    <property type="entry name" value="PDH/Transketolase"/>
</dbReference>
<sequence length="320" mass="33393">MTAPAARRPAYAPMRPAVAQVLGEAADADPALVVLGADGYGLATQVRDRHPRRYIDVGIAEANLVGVASGLARSGRPVVVGTMAPFLVRRAAEQIRNDVCNPGLNVTFLGVGGGVSYGTLGPTHHVPEDLGFFSGLPNTRVFCPTDVVDAAWAVREALAWPGPAYVRLGAREDRVVHPADREFRADGLLLAEPGEALAVATGVGVPVALDAAGLLAGHGVRLGVLALPVVKPFPAERVRELAAGLRAVAVVEEHLDSTGITQHTARALVGRWQGAFLPHAVDDSYPPLGDRAELLDHFGITAEAVAACLLASLGRRSEAR</sequence>
<dbReference type="Gene3D" id="3.40.50.920">
    <property type="match status" value="1"/>
</dbReference>
<comment type="caution">
    <text evidence="5">The sequence shown here is derived from an EMBL/GenBank/DDBJ whole genome shotgun (WGS) entry which is preliminary data.</text>
</comment>
<dbReference type="SUPFAM" id="SSF52922">
    <property type="entry name" value="TK C-terminal domain-like"/>
    <property type="match status" value="1"/>
</dbReference>
<reference evidence="5" key="1">
    <citation type="submission" date="2023-05" db="EMBL/GenBank/DDBJ databases">
        <title>Streptantibioticus silvisoli sp. nov., acidotolerant actinomycetes 1 from pine litter.</title>
        <authorList>
            <person name="Swiecimska M."/>
            <person name="Golinska P."/>
            <person name="Sangal V."/>
            <person name="Wachnowicz B."/>
            <person name="Goodfellow M."/>
        </authorList>
    </citation>
    <scope>NUCLEOTIDE SEQUENCE</scope>
    <source>
        <strain evidence="5">SL13</strain>
    </source>
</reference>
<dbReference type="RefSeq" id="WP_271312793.1">
    <property type="nucleotide sequence ID" value="NZ_JABXJJ020000044.1"/>
</dbReference>